<evidence type="ECO:0000256" key="2">
    <source>
        <dbReference type="ARBA" id="ARBA00022679"/>
    </source>
</evidence>
<dbReference type="Gene3D" id="1.10.1070.20">
    <property type="match status" value="1"/>
</dbReference>
<reference evidence="6" key="1">
    <citation type="submission" date="2017-05" db="EMBL/GenBank/DDBJ databases">
        <title>Complete and WGS of Bordetella genogroups.</title>
        <authorList>
            <person name="Spilker T."/>
            <person name="Lipuma J."/>
        </authorList>
    </citation>
    <scope>NUCLEOTIDE SEQUENCE</scope>
    <source>
        <strain evidence="6">AU21707</strain>
    </source>
</reference>
<dbReference type="Pfam" id="PF13657">
    <property type="entry name" value="Couple_hipA"/>
    <property type="match status" value="1"/>
</dbReference>
<proteinExistence type="inferred from homology"/>
<protein>
    <submittedName>
        <fullName evidence="6">Phosphatidylinositol kinase</fullName>
    </submittedName>
</protein>
<gene>
    <name evidence="6" type="ORF">CAL26_01540</name>
</gene>
<keyword evidence="2" id="KW-0808">Transferase</keyword>
<dbReference type="InterPro" id="IPR052028">
    <property type="entry name" value="HipA_Ser/Thr_kinase"/>
</dbReference>
<evidence type="ECO:0000259" key="5">
    <source>
        <dbReference type="Pfam" id="PF13657"/>
    </source>
</evidence>
<evidence type="ECO:0000313" key="7">
    <source>
        <dbReference type="Proteomes" id="UP000216857"/>
    </source>
</evidence>
<keyword evidence="7" id="KW-1185">Reference proteome</keyword>
<dbReference type="AlphaFoldDB" id="A0A261RP45"/>
<dbReference type="PANTHER" id="PTHR37419:SF1">
    <property type="entry name" value="SERINE_THREONINE-PROTEIN KINASE TOXIN HIPA"/>
    <property type="match status" value="1"/>
</dbReference>
<dbReference type="EMBL" id="NEVJ01000001">
    <property type="protein sequence ID" value="OZI26063.1"/>
    <property type="molecule type" value="Genomic_DNA"/>
</dbReference>
<dbReference type="InterPro" id="IPR017508">
    <property type="entry name" value="HipA_N1"/>
</dbReference>
<evidence type="ECO:0000259" key="4">
    <source>
        <dbReference type="Pfam" id="PF07804"/>
    </source>
</evidence>
<evidence type="ECO:0000256" key="1">
    <source>
        <dbReference type="ARBA" id="ARBA00010164"/>
    </source>
</evidence>
<dbReference type="NCBIfam" id="TIGR03071">
    <property type="entry name" value="couple_hipA"/>
    <property type="match status" value="1"/>
</dbReference>
<sequence length="428" mass="46813">MGASDTLDVYQNDFLIGKLFDQQPLRFRYDDSWISTPSAKPLSAQLPLGVKDHQGEHVHAYFENLLPEGNIRRFISMSRHATTVFGLLRSIGGDTAGGLTLMPEGEKPLPPSYAATSWARLKDQLRSRPVPAFVGETEGARISLAGAQDKLLLMLREDGTPAIPRGTAPSSHILKPDIGGLDGVWASALNETFVMRLAAVAGLGAADVAFQPDTRACLIRRYDRIDDGHGALMRLHQLDFCQLAGKPSTIKYESDGGPSLAACRQFLRYSVSQAADLRRFLQWIFFNLYVGNNDSHAKNLSILVDGSGATRLAPFYDLMCTAMYPGLSRKFAFSIGGEMTPGRIEAQHLVVMAKELSVAERYLMNTAADVAARLLVALEQVSTELGGQALAGTETTLLERLARWISRNTRKLSQRWLGRAEPALTAHA</sequence>
<dbReference type="RefSeq" id="WP_094845183.1">
    <property type="nucleotide sequence ID" value="NZ_NEVJ01000001.1"/>
</dbReference>
<dbReference type="GO" id="GO:0005829">
    <property type="term" value="C:cytosol"/>
    <property type="evidence" value="ECO:0007669"/>
    <property type="project" value="TreeGrafter"/>
</dbReference>
<dbReference type="Proteomes" id="UP000216857">
    <property type="component" value="Unassembled WGS sequence"/>
</dbReference>
<comment type="caution">
    <text evidence="6">The sequence shown here is derived from an EMBL/GenBank/DDBJ whole genome shotgun (WGS) entry which is preliminary data.</text>
</comment>
<evidence type="ECO:0000313" key="6">
    <source>
        <dbReference type="EMBL" id="OZI26063.1"/>
    </source>
</evidence>
<evidence type="ECO:0000256" key="3">
    <source>
        <dbReference type="ARBA" id="ARBA00022777"/>
    </source>
</evidence>
<comment type="similarity">
    <text evidence="1">Belongs to the HipA Ser/Thr kinase family.</text>
</comment>
<keyword evidence="3 6" id="KW-0418">Kinase</keyword>
<name>A0A261RP45_9BORD</name>
<accession>A0A261RP45</accession>
<dbReference type="Pfam" id="PF07804">
    <property type="entry name" value="HipA_C"/>
    <property type="match status" value="1"/>
</dbReference>
<dbReference type="InterPro" id="IPR012893">
    <property type="entry name" value="HipA-like_C"/>
</dbReference>
<dbReference type="CDD" id="cd17793">
    <property type="entry name" value="HipA"/>
    <property type="match status" value="1"/>
</dbReference>
<feature type="domain" description="HipA-like C-terminal" evidence="4">
    <location>
        <begin position="142"/>
        <end position="373"/>
    </location>
</feature>
<dbReference type="OrthoDB" id="9805913at2"/>
<feature type="domain" description="HipA N-terminal subdomain 1" evidence="5">
    <location>
        <begin position="7"/>
        <end position="101"/>
    </location>
</feature>
<dbReference type="GO" id="GO:0004674">
    <property type="term" value="F:protein serine/threonine kinase activity"/>
    <property type="evidence" value="ECO:0007669"/>
    <property type="project" value="TreeGrafter"/>
</dbReference>
<dbReference type="PANTHER" id="PTHR37419">
    <property type="entry name" value="SERINE/THREONINE-PROTEIN KINASE TOXIN HIPA"/>
    <property type="match status" value="1"/>
</dbReference>
<organism evidence="6 7">
    <name type="scientific">Bordetella genomosp. 9</name>
    <dbReference type="NCBI Taxonomy" id="1416803"/>
    <lineage>
        <taxon>Bacteria</taxon>
        <taxon>Pseudomonadati</taxon>
        <taxon>Pseudomonadota</taxon>
        <taxon>Betaproteobacteria</taxon>
        <taxon>Burkholderiales</taxon>
        <taxon>Alcaligenaceae</taxon>
        <taxon>Bordetella</taxon>
    </lineage>
</organism>